<comment type="caution">
    <text evidence="2">The sequence shown here is derived from an EMBL/GenBank/DDBJ whole genome shotgun (WGS) entry which is preliminary data.</text>
</comment>
<feature type="signal peptide" evidence="1">
    <location>
        <begin position="1"/>
        <end position="26"/>
    </location>
</feature>
<proteinExistence type="predicted"/>
<evidence type="ECO:0000313" key="3">
    <source>
        <dbReference type="Proteomes" id="UP001594351"/>
    </source>
</evidence>
<organism evidence="2 3">
    <name type="scientific">candidate division CSSED10-310 bacterium</name>
    <dbReference type="NCBI Taxonomy" id="2855610"/>
    <lineage>
        <taxon>Bacteria</taxon>
        <taxon>Bacteria division CSSED10-310</taxon>
    </lineage>
</organism>
<dbReference type="Pfam" id="PF09411">
    <property type="entry name" value="PagL"/>
    <property type="match status" value="1"/>
</dbReference>
<feature type="chain" id="PRO_5046633942" evidence="1">
    <location>
        <begin position="27"/>
        <end position="425"/>
    </location>
</feature>
<dbReference type="InterPro" id="IPR018550">
    <property type="entry name" value="Lipid-A_deacylase-rel"/>
</dbReference>
<keyword evidence="3" id="KW-1185">Reference proteome</keyword>
<keyword evidence="1" id="KW-0732">Signal</keyword>
<accession>A0ABV6YYK3</accession>
<dbReference type="Proteomes" id="UP001594351">
    <property type="component" value="Unassembled WGS sequence"/>
</dbReference>
<dbReference type="EMBL" id="JBHPBY010000172">
    <property type="protein sequence ID" value="MFC1851269.1"/>
    <property type="molecule type" value="Genomic_DNA"/>
</dbReference>
<dbReference type="GO" id="GO:0016787">
    <property type="term" value="F:hydrolase activity"/>
    <property type="evidence" value="ECO:0007669"/>
    <property type="project" value="UniProtKB-KW"/>
</dbReference>
<sequence>MNFSLLKKWTAFFFLLTLWAHQSGIASEEASDDAYVQDSAIDWNALSYTISGVYIAGHDENRDTTVTEALFGVGLPLGKRVGLYGDVHLAYFNGERENVEINAEGIGITFQLRWHFLKYKSWGTYLDYGPGFIVTTEKFPPGGTTYNFITQYGMGLDLTIRENVHLLLGFREQHLSNGKGIGEDNPTYDGAGMYAQLLVYSSDSQDDTKQDSFSHALSDYSTFNASVQGYYGLVDDEHYRASELQIGLSASDRFAFQAGAIVGNLVGETLTEFGFYTFHRMSRSVQSIYYGYKKYADFKSNVFSMGIDYYENEIVTVSFGSSYERDNFENEIWLAGLFLNLYLSDNFFLRSGLATDQLLEDEFKADDVGLRFGLEWKCFQLGELAFSLYAEQWITEVNVVGFRVSLTDKMTIIEQQRNGFLARIR</sequence>
<reference evidence="2 3" key="1">
    <citation type="submission" date="2024-09" db="EMBL/GenBank/DDBJ databases">
        <title>Laminarin stimulates single cell rates of sulfate reduction while oxygen inhibits transcriptomic activity in coastal marine sediment.</title>
        <authorList>
            <person name="Lindsay M."/>
            <person name="Orcutt B."/>
            <person name="Emerson D."/>
            <person name="Stepanauskas R."/>
            <person name="D'Angelo T."/>
        </authorList>
    </citation>
    <scope>NUCLEOTIDE SEQUENCE [LARGE SCALE GENOMIC DNA]</scope>
    <source>
        <strain evidence="2">SAG AM-311-K15</strain>
    </source>
</reference>
<gene>
    <name evidence="2" type="ORF">ACFL27_13820</name>
</gene>
<evidence type="ECO:0000256" key="1">
    <source>
        <dbReference type="SAM" id="SignalP"/>
    </source>
</evidence>
<name>A0ABV6YYK3_UNCC1</name>
<dbReference type="Gene3D" id="2.40.160.20">
    <property type="match status" value="1"/>
</dbReference>
<evidence type="ECO:0000313" key="2">
    <source>
        <dbReference type="EMBL" id="MFC1851269.1"/>
    </source>
</evidence>
<protein>
    <submittedName>
        <fullName evidence="2">Acyloxyacyl hydrolase</fullName>
    </submittedName>
</protein>
<keyword evidence="2" id="KW-0378">Hydrolase</keyword>